<dbReference type="NCBIfam" id="NF007039">
    <property type="entry name" value="PRK09496.3-2"/>
    <property type="match status" value="1"/>
</dbReference>
<dbReference type="InterPro" id="IPR003148">
    <property type="entry name" value="RCK_N"/>
</dbReference>
<dbReference type="Proteomes" id="UP000637513">
    <property type="component" value="Unassembled WGS sequence"/>
</dbReference>
<dbReference type="NCBIfam" id="NF007041">
    <property type="entry name" value="PRK09496.3-4"/>
    <property type="match status" value="1"/>
</dbReference>
<dbReference type="Pfam" id="PF02080">
    <property type="entry name" value="TrkA_C"/>
    <property type="match status" value="2"/>
</dbReference>
<gene>
    <name evidence="9" type="primary">trkA</name>
    <name evidence="9" type="ORF">H8700_06595</name>
</gene>
<dbReference type="PROSITE" id="PS51201">
    <property type="entry name" value="RCK_N"/>
    <property type="match status" value="2"/>
</dbReference>
<dbReference type="PANTHER" id="PTHR43833">
    <property type="entry name" value="POTASSIUM CHANNEL PROTEIN 2-RELATED-RELATED"/>
    <property type="match status" value="1"/>
</dbReference>
<accession>A0ABR7MU83</accession>
<dbReference type="InterPro" id="IPR006036">
    <property type="entry name" value="K_uptake_TrkA"/>
</dbReference>
<proteinExistence type="predicted"/>
<feature type="domain" description="RCK C-terminal" evidence="8">
    <location>
        <begin position="371"/>
        <end position="452"/>
    </location>
</feature>
<keyword evidence="2" id="KW-0813">Transport</keyword>
<evidence type="ECO:0000256" key="2">
    <source>
        <dbReference type="ARBA" id="ARBA00022448"/>
    </source>
</evidence>
<dbReference type="Gene3D" id="3.30.70.1450">
    <property type="entry name" value="Regulator of K+ conductance, C-terminal domain"/>
    <property type="match status" value="2"/>
</dbReference>
<evidence type="ECO:0000256" key="4">
    <source>
        <dbReference type="ARBA" id="ARBA00022958"/>
    </source>
</evidence>
<comment type="caution">
    <text evidence="9">The sequence shown here is derived from an EMBL/GenBank/DDBJ whole genome shotgun (WGS) entry which is preliminary data.</text>
</comment>
<dbReference type="InterPro" id="IPR036291">
    <property type="entry name" value="NAD(P)-bd_dom_sf"/>
</dbReference>
<protein>
    <recommendedName>
        <fullName evidence="1">Trk system potassium uptake protein TrkA</fullName>
    </recommendedName>
</protein>
<dbReference type="Pfam" id="PF02254">
    <property type="entry name" value="TrkA_N"/>
    <property type="match status" value="2"/>
</dbReference>
<evidence type="ECO:0000313" key="10">
    <source>
        <dbReference type="Proteomes" id="UP000637513"/>
    </source>
</evidence>
<feature type="domain" description="RCK N-terminal" evidence="7">
    <location>
        <begin position="1"/>
        <end position="120"/>
    </location>
</feature>
<feature type="domain" description="RCK N-terminal" evidence="7">
    <location>
        <begin position="228"/>
        <end position="351"/>
    </location>
</feature>
<reference evidence="9 10" key="1">
    <citation type="submission" date="2020-08" db="EMBL/GenBank/DDBJ databases">
        <title>Genome public.</title>
        <authorList>
            <person name="Liu C."/>
            <person name="Sun Q."/>
        </authorList>
    </citation>
    <scope>NUCLEOTIDE SEQUENCE [LARGE SCALE GENOMIC DNA]</scope>
    <source>
        <strain evidence="9 10">BX3</strain>
    </source>
</reference>
<evidence type="ECO:0000313" key="9">
    <source>
        <dbReference type="EMBL" id="MBC8557371.1"/>
    </source>
</evidence>
<dbReference type="NCBIfam" id="NF007033">
    <property type="entry name" value="PRK09496.1-5"/>
    <property type="match status" value="1"/>
</dbReference>
<dbReference type="NCBIfam" id="NF007031">
    <property type="entry name" value="PRK09496.1-2"/>
    <property type="match status" value="1"/>
</dbReference>
<dbReference type="PANTHER" id="PTHR43833:SF5">
    <property type="entry name" value="TRK SYSTEM POTASSIUM UPTAKE PROTEIN TRKA"/>
    <property type="match status" value="1"/>
</dbReference>
<evidence type="ECO:0000256" key="6">
    <source>
        <dbReference type="ARBA" id="ARBA00023065"/>
    </source>
</evidence>
<evidence type="ECO:0000259" key="7">
    <source>
        <dbReference type="PROSITE" id="PS51201"/>
    </source>
</evidence>
<dbReference type="Gene3D" id="3.40.50.720">
    <property type="entry name" value="NAD(P)-binding Rossmann-like Domain"/>
    <property type="match status" value="2"/>
</dbReference>
<dbReference type="RefSeq" id="WP_022141996.1">
    <property type="nucleotide sequence ID" value="NZ_JACRSW010000027.1"/>
</dbReference>
<feature type="domain" description="RCK C-terminal" evidence="8">
    <location>
        <begin position="140"/>
        <end position="224"/>
    </location>
</feature>
<dbReference type="InterPro" id="IPR006037">
    <property type="entry name" value="RCK_C"/>
</dbReference>
<dbReference type="InterPro" id="IPR036721">
    <property type="entry name" value="RCK_C_sf"/>
</dbReference>
<evidence type="ECO:0000259" key="8">
    <source>
        <dbReference type="PROSITE" id="PS51202"/>
    </source>
</evidence>
<evidence type="ECO:0000256" key="3">
    <source>
        <dbReference type="ARBA" id="ARBA00022538"/>
    </source>
</evidence>
<keyword evidence="3" id="KW-0633">Potassium transport</keyword>
<sequence length="452" mass="50014">MRIIIVGCGKVGRTLTEQLSDENHDVTVVDTNPQVVQDVTNNFDVMGVVGNGASYLVQMDAGVEDADLLISVTASDELNLLCCLFAKKAGNCKTIARVRNPLYSHEVNFIKKELGLSMIINPEYAAATEIARILRFPSAIKIDTFAKGRVELMKSIIDQNSPLCGESLSNVAKKIKADVLVCAVERGKDVVIPNGDFVFEENDVISIVASPTEARDFFKQTGVETHQVKNALIVGGGTIAYYLAEQLLNMGIRVKIIEKDYKRCETLSELLPSAMIIHGDAANQDVLFEEGIEHCEAFVSLTGIDEENIFLSLFAQQSSKAKIITKINRITFDEIINNFHLGSLIYPKYITSEYILQYIRAMQNSLGSNIETLYRIIENKVEALEFHIGEDVMIPDETLENLPIKKNILIAAINHNGKTIRPNGHSKIHAGDNVIVVTTLKGLQDIDDIFEK</sequence>
<evidence type="ECO:0000256" key="1">
    <source>
        <dbReference type="ARBA" id="ARBA00017378"/>
    </source>
</evidence>
<keyword evidence="10" id="KW-1185">Reference proteome</keyword>
<dbReference type="PRINTS" id="PR00335">
    <property type="entry name" value="KUPTAKETRKA"/>
</dbReference>
<keyword evidence="6" id="KW-0406">Ion transport</keyword>
<keyword evidence="4" id="KW-0630">Potassium</keyword>
<name>A0ABR7MU83_9FIRM</name>
<evidence type="ECO:0000256" key="5">
    <source>
        <dbReference type="ARBA" id="ARBA00023027"/>
    </source>
</evidence>
<dbReference type="InterPro" id="IPR050721">
    <property type="entry name" value="Trk_Ktr_HKT_K-transport"/>
</dbReference>
<dbReference type="EMBL" id="JACRSW010000027">
    <property type="protein sequence ID" value="MBC8557371.1"/>
    <property type="molecule type" value="Genomic_DNA"/>
</dbReference>
<keyword evidence="5" id="KW-0520">NAD</keyword>
<organism evidence="9 10">
    <name type="scientific">Jutongia hominis</name>
    <dbReference type="NCBI Taxonomy" id="2763664"/>
    <lineage>
        <taxon>Bacteria</taxon>
        <taxon>Bacillati</taxon>
        <taxon>Bacillota</taxon>
        <taxon>Clostridia</taxon>
        <taxon>Lachnospirales</taxon>
        <taxon>Lachnospiraceae</taxon>
        <taxon>Jutongia</taxon>
    </lineage>
</organism>
<dbReference type="SUPFAM" id="SSF51735">
    <property type="entry name" value="NAD(P)-binding Rossmann-fold domains"/>
    <property type="match status" value="2"/>
</dbReference>
<dbReference type="SUPFAM" id="SSF116726">
    <property type="entry name" value="TrkA C-terminal domain-like"/>
    <property type="match status" value="2"/>
</dbReference>
<dbReference type="PROSITE" id="PS51202">
    <property type="entry name" value="RCK_C"/>
    <property type="match status" value="2"/>
</dbReference>